<dbReference type="EMBL" id="JBHUFZ010000036">
    <property type="protein sequence ID" value="MFD1891564.1"/>
    <property type="molecule type" value="Genomic_DNA"/>
</dbReference>
<protein>
    <submittedName>
        <fullName evidence="10">YeeE/YedE family protein</fullName>
    </submittedName>
</protein>
<feature type="transmembrane region" description="Helical" evidence="9">
    <location>
        <begin position="246"/>
        <end position="265"/>
    </location>
</feature>
<proteinExistence type="inferred from homology"/>
<dbReference type="Proteomes" id="UP001597326">
    <property type="component" value="Unassembled WGS sequence"/>
</dbReference>
<evidence type="ECO:0000256" key="2">
    <source>
        <dbReference type="ARBA" id="ARBA00022448"/>
    </source>
</evidence>
<feature type="transmembrane region" description="Helical" evidence="9">
    <location>
        <begin position="39"/>
        <end position="57"/>
    </location>
</feature>
<sequence length="351" mass="36849">MVYTGLLLGIIFGFVLQRGRFCVTGAFRDVWIAHKTRWLVAFLITIAVQSVGVAILQSTGVIQLSFSPLPWLAVVVGSLIFGVSIVAAGGCATGTWYRAGEGLVGSWIALAGYALAAAMMKFGALKQLNTTLREVTVPVTTIHDSLGISAWVLVALLVAIVAVLVRRELKRSTAMAALPAQRTGLSHLLFEKRWHPFVTAVIIGLIAIAAYPLSFASGRESGLGITTPSANLTAWLVTGNPDRIDWGVFLVVGILVGSFIAAKASGEFKVRVPDATIVLRSLGGGLGMGVGAAWAGGCTIGNSMVESSQFTYQGWLAFAFTLLGVGIGSRIFLPVGRKSPARRPVAVAVPA</sequence>
<dbReference type="Pfam" id="PF04143">
    <property type="entry name" value="Sulf_transp"/>
    <property type="match status" value="1"/>
</dbReference>
<keyword evidence="3" id="KW-1003">Cell membrane</keyword>
<evidence type="ECO:0000313" key="11">
    <source>
        <dbReference type="Proteomes" id="UP001597326"/>
    </source>
</evidence>
<evidence type="ECO:0000256" key="9">
    <source>
        <dbReference type="SAM" id="Phobius"/>
    </source>
</evidence>
<name>A0ABW4RZS6_9ACTN</name>
<keyword evidence="2" id="KW-0813">Transport</keyword>
<accession>A0ABW4RZS6</accession>
<evidence type="ECO:0000256" key="3">
    <source>
        <dbReference type="ARBA" id="ARBA00022475"/>
    </source>
</evidence>
<evidence type="ECO:0000256" key="5">
    <source>
        <dbReference type="ARBA" id="ARBA00022692"/>
    </source>
</evidence>
<keyword evidence="4" id="KW-0997">Cell inner membrane</keyword>
<comment type="caution">
    <text evidence="10">The sequence shown here is derived from an EMBL/GenBank/DDBJ whole genome shotgun (WGS) entry which is preliminary data.</text>
</comment>
<feature type="transmembrane region" description="Helical" evidence="9">
    <location>
        <begin position="194"/>
        <end position="213"/>
    </location>
</feature>
<feature type="transmembrane region" description="Helical" evidence="9">
    <location>
        <begin position="277"/>
        <end position="295"/>
    </location>
</feature>
<evidence type="ECO:0000313" key="10">
    <source>
        <dbReference type="EMBL" id="MFD1891564.1"/>
    </source>
</evidence>
<keyword evidence="5 9" id="KW-0812">Transmembrane</keyword>
<dbReference type="InterPro" id="IPR007272">
    <property type="entry name" value="Sulf_transp_TsuA/YedE"/>
</dbReference>
<comment type="similarity">
    <text evidence="8">Belongs to the TsuA/YedE (TC 9.B.102) family.</text>
</comment>
<dbReference type="PANTHER" id="PTHR30574">
    <property type="entry name" value="INNER MEMBRANE PROTEIN YEDE"/>
    <property type="match status" value="1"/>
</dbReference>
<feature type="transmembrane region" description="Helical" evidence="9">
    <location>
        <begin position="145"/>
        <end position="165"/>
    </location>
</feature>
<keyword evidence="11" id="KW-1185">Reference proteome</keyword>
<organism evidence="10 11">
    <name type="scientific">Luteococcus peritonei</name>
    <dbReference type="NCBI Taxonomy" id="88874"/>
    <lineage>
        <taxon>Bacteria</taxon>
        <taxon>Bacillati</taxon>
        <taxon>Actinomycetota</taxon>
        <taxon>Actinomycetes</taxon>
        <taxon>Propionibacteriales</taxon>
        <taxon>Propionibacteriaceae</taxon>
        <taxon>Luteococcus</taxon>
    </lineage>
</organism>
<evidence type="ECO:0000256" key="6">
    <source>
        <dbReference type="ARBA" id="ARBA00022989"/>
    </source>
</evidence>
<reference evidence="11" key="1">
    <citation type="journal article" date="2019" name="Int. J. Syst. Evol. Microbiol.">
        <title>The Global Catalogue of Microorganisms (GCM) 10K type strain sequencing project: providing services to taxonomists for standard genome sequencing and annotation.</title>
        <authorList>
            <consortium name="The Broad Institute Genomics Platform"/>
            <consortium name="The Broad Institute Genome Sequencing Center for Infectious Disease"/>
            <person name="Wu L."/>
            <person name="Ma J."/>
        </authorList>
    </citation>
    <scope>NUCLEOTIDE SEQUENCE [LARGE SCALE GENOMIC DNA]</scope>
    <source>
        <strain evidence="11">CAIM 431</strain>
    </source>
</reference>
<comment type="subcellular location">
    <subcellularLocation>
        <location evidence="1">Cell inner membrane</location>
        <topology evidence="1">Multi-pass membrane protein</topology>
    </subcellularLocation>
</comment>
<evidence type="ECO:0000256" key="8">
    <source>
        <dbReference type="ARBA" id="ARBA00035655"/>
    </source>
</evidence>
<feature type="transmembrane region" description="Helical" evidence="9">
    <location>
        <begin position="69"/>
        <end position="92"/>
    </location>
</feature>
<keyword evidence="6 9" id="KW-1133">Transmembrane helix</keyword>
<evidence type="ECO:0000256" key="1">
    <source>
        <dbReference type="ARBA" id="ARBA00004429"/>
    </source>
</evidence>
<evidence type="ECO:0000256" key="7">
    <source>
        <dbReference type="ARBA" id="ARBA00023136"/>
    </source>
</evidence>
<evidence type="ECO:0000256" key="4">
    <source>
        <dbReference type="ARBA" id="ARBA00022519"/>
    </source>
</evidence>
<feature type="transmembrane region" description="Helical" evidence="9">
    <location>
        <begin position="6"/>
        <end position="27"/>
    </location>
</feature>
<dbReference type="PANTHER" id="PTHR30574:SF1">
    <property type="entry name" value="SULPHUR TRANSPORT DOMAIN-CONTAINING PROTEIN"/>
    <property type="match status" value="1"/>
</dbReference>
<keyword evidence="7 9" id="KW-0472">Membrane</keyword>
<gene>
    <name evidence="10" type="ORF">ACFSCS_15435</name>
</gene>
<feature type="transmembrane region" description="Helical" evidence="9">
    <location>
        <begin position="315"/>
        <end position="333"/>
    </location>
</feature>
<feature type="transmembrane region" description="Helical" evidence="9">
    <location>
        <begin position="104"/>
        <end position="125"/>
    </location>
</feature>
<dbReference type="RefSeq" id="WP_343876062.1">
    <property type="nucleotide sequence ID" value="NZ_BAAAIX010000037.1"/>
</dbReference>